<accession>A0ACB8CQA7</accession>
<organism evidence="1 2">
    <name type="scientific">Dermacentor silvarum</name>
    <name type="common">Tick</name>
    <dbReference type="NCBI Taxonomy" id="543639"/>
    <lineage>
        <taxon>Eukaryota</taxon>
        <taxon>Metazoa</taxon>
        <taxon>Ecdysozoa</taxon>
        <taxon>Arthropoda</taxon>
        <taxon>Chelicerata</taxon>
        <taxon>Arachnida</taxon>
        <taxon>Acari</taxon>
        <taxon>Parasitiformes</taxon>
        <taxon>Ixodida</taxon>
        <taxon>Ixodoidea</taxon>
        <taxon>Ixodidae</taxon>
        <taxon>Rhipicephalinae</taxon>
        <taxon>Dermacentor</taxon>
    </lineage>
</organism>
<proteinExistence type="predicted"/>
<protein>
    <submittedName>
        <fullName evidence="1">Uncharacterized protein</fullName>
    </submittedName>
</protein>
<evidence type="ECO:0000313" key="1">
    <source>
        <dbReference type="EMBL" id="KAH7949314.1"/>
    </source>
</evidence>
<name>A0ACB8CQA7_DERSI</name>
<dbReference type="Proteomes" id="UP000821865">
    <property type="component" value="Chromosome 5"/>
</dbReference>
<sequence length="213" mass="24055">MQPPYLDEGTWTAFNYGGLGSVVGHEVMHGFDERGKNRDARGRLRDWWSPGVLGEYRDRVKCLNQAYAEGGSDAEATEEDVADFASLPAALGAYRYRSYIRERGQMPTFLEFSGEQLFFLNHCFKLCSPDNAYDGGVGSRRRRRRRRRGLYSTDENRCNVPLMHLVEFADAFECSPHEPMGVPDRCSFWDLPVGQTRVEGDAPQENAGAVSAR</sequence>
<reference evidence="1" key="1">
    <citation type="submission" date="2020-05" db="EMBL/GenBank/DDBJ databases">
        <title>Large-scale comparative analyses of tick genomes elucidate their genetic diversity and vector capacities.</title>
        <authorList>
            <person name="Jia N."/>
            <person name="Wang J."/>
            <person name="Shi W."/>
            <person name="Du L."/>
            <person name="Sun Y."/>
            <person name="Zhan W."/>
            <person name="Jiang J."/>
            <person name="Wang Q."/>
            <person name="Zhang B."/>
            <person name="Ji P."/>
            <person name="Sakyi L.B."/>
            <person name="Cui X."/>
            <person name="Yuan T."/>
            <person name="Jiang B."/>
            <person name="Yang W."/>
            <person name="Lam T.T.-Y."/>
            <person name="Chang Q."/>
            <person name="Ding S."/>
            <person name="Wang X."/>
            <person name="Zhu J."/>
            <person name="Ruan X."/>
            <person name="Zhao L."/>
            <person name="Wei J."/>
            <person name="Que T."/>
            <person name="Du C."/>
            <person name="Cheng J."/>
            <person name="Dai P."/>
            <person name="Han X."/>
            <person name="Huang E."/>
            <person name="Gao Y."/>
            <person name="Liu J."/>
            <person name="Shao H."/>
            <person name="Ye R."/>
            <person name="Li L."/>
            <person name="Wei W."/>
            <person name="Wang X."/>
            <person name="Wang C."/>
            <person name="Yang T."/>
            <person name="Huo Q."/>
            <person name="Li W."/>
            <person name="Guo W."/>
            <person name="Chen H."/>
            <person name="Zhou L."/>
            <person name="Ni X."/>
            <person name="Tian J."/>
            <person name="Zhou Y."/>
            <person name="Sheng Y."/>
            <person name="Liu T."/>
            <person name="Pan Y."/>
            <person name="Xia L."/>
            <person name="Li J."/>
            <person name="Zhao F."/>
            <person name="Cao W."/>
        </authorList>
    </citation>
    <scope>NUCLEOTIDE SEQUENCE</scope>
    <source>
        <strain evidence="1">Dsil-2018</strain>
    </source>
</reference>
<gene>
    <name evidence="1" type="ORF">HPB49_007707</name>
</gene>
<evidence type="ECO:0000313" key="2">
    <source>
        <dbReference type="Proteomes" id="UP000821865"/>
    </source>
</evidence>
<dbReference type="EMBL" id="CM023474">
    <property type="protein sequence ID" value="KAH7949314.1"/>
    <property type="molecule type" value="Genomic_DNA"/>
</dbReference>
<comment type="caution">
    <text evidence="1">The sequence shown here is derived from an EMBL/GenBank/DDBJ whole genome shotgun (WGS) entry which is preliminary data.</text>
</comment>
<keyword evidence="2" id="KW-1185">Reference proteome</keyword>